<dbReference type="PANTHER" id="PTHR30055">
    <property type="entry name" value="HTH-TYPE TRANSCRIPTIONAL REGULATOR RUTR"/>
    <property type="match status" value="1"/>
</dbReference>
<evidence type="ECO:0000256" key="1">
    <source>
        <dbReference type="ARBA" id="ARBA00023125"/>
    </source>
</evidence>
<dbReference type="PROSITE" id="PS50977">
    <property type="entry name" value="HTH_TETR_2"/>
    <property type="match status" value="1"/>
</dbReference>
<sequence length="240" mass="26722">MTAPNLLATQNISEREKLIFDATERLLGKFGYDKTTVADIAKEAGISKGAIYLHFKSKDELIERLLIHAMLGFSANWFGAIEADPQGGLIGNMYLNMLKVIDQTPLMAVIMRQDGAILGNYLKKKDNFFVKNQRQGMRHEFVAMMQAAGAIRQDLDPKVVAHIMDMISFGMVTIAEFVPTEQIPPTDEVIKGIADFMHRALTPEQGADSETGKRILRQLYAEAQKDFLAAQQTDAAQKES</sequence>
<dbReference type="InterPro" id="IPR009057">
    <property type="entry name" value="Homeodomain-like_sf"/>
</dbReference>
<dbReference type="InterPro" id="IPR050109">
    <property type="entry name" value="HTH-type_TetR-like_transc_reg"/>
</dbReference>
<feature type="DNA-binding region" description="H-T-H motif" evidence="2">
    <location>
        <begin position="36"/>
        <end position="55"/>
    </location>
</feature>
<evidence type="ECO:0000259" key="3">
    <source>
        <dbReference type="PROSITE" id="PS50977"/>
    </source>
</evidence>
<dbReference type="InterPro" id="IPR001647">
    <property type="entry name" value="HTH_TetR"/>
</dbReference>
<dbReference type="GO" id="GO:0000976">
    <property type="term" value="F:transcription cis-regulatory region binding"/>
    <property type="evidence" value="ECO:0007669"/>
    <property type="project" value="TreeGrafter"/>
</dbReference>
<dbReference type="STRING" id="1122213.GCA_000423365_02066"/>
<evidence type="ECO:0000313" key="4">
    <source>
        <dbReference type="EMBL" id="AVX03264.1"/>
    </source>
</evidence>
<proteinExistence type="predicted"/>
<dbReference type="Gene3D" id="1.10.357.10">
    <property type="entry name" value="Tetracycline Repressor, domain 2"/>
    <property type="match status" value="1"/>
</dbReference>
<dbReference type="InterPro" id="IPR023772">
    <property type="entry name" value="DNA-bd_HTH_TetR-type_CS"/>
</dbReference>
<dbReference type="KEGG" id="mmyr:MXMO3_00732"/>
<dbReference type="PROSITE" id="PS01081">
    <property type="entry name" value="HTH_TETR_1"/>
    <property type="match status" value="1"/>
</dbReference>
<evidence type="ECO:0000313" key="5">
    <source>
        <dbReference type="Proteomes" id="UP000258927"/>
    </source>
</evidence>
<accession>A0A2R4MBD7</accession>
<protein>
    <submittedName>
        <fullName evidence="4">Putative HTH-type transcriptional regulator YhgD</fullName>
    </submittedName>
</protein>
<feature type="domain" description="HTH tetR-type" evidence="3">
    <location>
        <begin position="13"/>
        <end position="73"/>
    </location>
</feature>
<dbReference type="SUPFAM" id="SSF46689">
    <property type="entry name" value="Homeodomain-like"/>
    <property type="match status" value="1"/>
</dbReference>
<dbReference type="AlphaFoldDB" id="A0A2R4MBD7"/>
<keyword evidence="1 2" id="KW-0238">DNA-binding</keyword>
<organism evidence="4 5">
    <name type="scientific">Maritalea myrionectae</name>
    <dbReference type="NCBI Taxonomy" id="454601"/>
    <lineage>
        <taxon>Bacteria</taxon>
        <taxon>Pseudomonadati</taxon>
        <taxon>Pseudomonadota</taxon>
        <taxon>Alphaproteobacteria</taxon>
        <taxon>Hyphomicrobiales</taxon>
        <taxon>Devosiaceae</taxon>
        <taxon>Maritalea</taxon>
    </lineage>
</organism>
<name>A0A2R4MBD7_9HYPH</name>
<dbReference type="EMBL" id="CP021330">
    <property type="protein sequence ID" value="AVX03264.1"/>
    <property type="molecule type" value="Genomic_DNA"/>
</dbReference>
<dbReference type="PANTHER" id="PTHR30055:SF226">
    <property type="entry name" value="HTH-TYPE TRANSCRIPTIONAL REGULATOR PKSA"/>
    <property type="match status" value="1"/>
</dbReference>
<dbReference type="GO" id="GO:0003700">
    <property type="term" value="F:DNA-binding transcription factor activity"/>
    <property type="evidence" value="ECO:0007669"/>
    <property type="project" value="TreeGrafter"/>
</dbReference>
<evidence type="ECO:0000256" key="2">
    <source>
        <dbReference type="PROSITE-ProRule" id="PRU00335"/>
    </source>
</evidence>
<keyword evidence="5" id="KW-1185">Reference proteome</keyword>
<gene>
    <name evidence="4" type="ORF">MXMO3_00732</name>
</gene>
<dbReference type="Pfam" id="PF00440">
    <property type="entry name" value="TetR_N"/>
    <property type="match status" value="1"/>
</dbReference>
<dbReference type="PRINTS" id="PR00455">
    <property type="entry name" value="HTHTETR"/>
</dbReference>
<reference evidence="4 5" key="1">
    <citation type="submission" date="2017-05" db="EMBL/GenBank/DDBJ databases">
        <title>Genome Analysis of Maritalea myrionectae HL2708#5.</title>
        <authorList>
            <consortium name="Cotde Inc.-PKNU"/>
            <person name="Jang D."/>
            <person name="Oh H.-M."/>
        </authorList>
    </citation>
    <scope>NUCLEOTIDE SEQUENCE [LARGE SCALE GENOMIC DNA]</scope>
    <source>
        <strain evidence="4 5">HL2708#5</strain>
    </source>
</reference>
<dbReference type="Proteomes" id="UP000258927">
    <property type="component" value="Chromosome"/>
</dbReference>